<gene>
    <name evidence="6" type="ORF">NR989_00765</name>
</gene>
<dbReference type="PANTHER" id="PTHR42887">
    <property type="entry name" value="OS12G0638800 PROTEIN"/>
    <property type="match status" value="1"/>
</dbReference>
<dbReference type="InterPro" id="IPR055178">
    <property type="entry name" value="RsdA/BaiN/AoA(So)-like_dom"/>
</dbReference>
<evidence type="ECO:0000256" key="3">
    <source>
        <dbReference type="ARBA" id="ARBA00022827"/>
    </source>
</evidence>
<dbReference type="PRINTS" id="PR00411">
    <property type="entry name" value="PNDRDTASEI"/>
</dbReference>
<accession>A0ABY8CA12</accession>
<feature type="domain" description="RsdA/BaiN/AoA(So)-like insert" evidence="5">
    <location>
        <begin position="201"/>
        <end position="347"/>
    </location>
</feature>
<reference evidence="6 7" key="1">
    <citation type="submission" date="2022-06" db="EMBL/GenBank/DDBJ databases">
        <title>Thiomicrohabdus sp. nov, an obligately chemolithoautotrophic, sulfur-oxidizing bacterium isolated from beach of Guanyin Mountain. Amoy.</title>
        <authorList>
            <person name="Zhu H."/>
        </authorList>
    </citation>
    <scope>NUCLEOTIDE SEQUENCE [LARGE SCALE GENOMIC DNA]</scope>
    <source>
        <strain evidence="6 7">XGS-01</strain>
    </source>
</reference>
<dbReference type="Proteomes" id="UP001222275">
    <property type="component" value="Chromosome"/>
</dbReference>
<dbReference type="NCBIfam" id="TIGR00275">
    <property type="entry name" value="aminoacetone oxidase family FAD-binding enzyme"/>
    <property type="match status" value="1"/>
</dbReference>
<evidence type="ECO:0000259" key="4">
    <source>
        <dbReference type="Pfam" id="PF03486"/>
    </source>
</evidence>
<dbReference type="Pfam" id="PF22780">
    <property type="entry name" value="HI0933_like_1st"/>
    <property type="match status" value="1"/>
</dbReference>
<keyword evidence="3" id="KW-0274">FAD</keyword>
<evidence type="ECO:0000313" key="7">
    <source>
        <dbReference type="Proteomes" id="UP001222275"/>
    </source>
</evidence>
<evidence type="ECO:0000256" key="1">
    <source>
        <dbReference type="ARBA" id="ARBA00001974"/>
    </source>
</evidence>
<dbReference type="InterPro" id="IPR023166">
    <property type="entry name" value="BaiN-like_dom_sf"/>
</dbReference>
<dbReference type="PANTHER" id="PTHR42887:SF2">
    <property type="entry name" value="OS12G0638800 PROTEIN"/>
    <property type="match status" value="1"/>
</dbReference>
<evidence type="ECO:0000256" key="2">
    <source>
        <dbReference type="ARBA" id="ARBA00022630"/>
    </source>
</evidence>
<evidence type="ECO:0000259" key="5">
    <source>
        <dbReference type="Pfam" id="PF22780"/>
    </source>
</evidence>
<dbReference type="Gene3D" id="2.40.30.10">
    <property type="entry name" value="Translation factors"/>
    <property type="match status" value="1"/>
</dbReference>
<keyword evidence="7" id="KW-1185">Reference proteome</keyword>
<feature type="domain" description="RsdA/BaiN/AoA(So)-like Rossmann fold-like" evidence="4">
    <location>
        <begin position="17"/>
        <end position="399"/>
    </location>
</feature>
<name>A0ABY8CA12_9GAMM</name>
<proteinExistence type="predicted"/>
<dbReference type="RefSeq" id="WP_275595066.1">
    <property type="nucleotide sequence ID" value="NZ_CP102381.1"/>
</dbReference>
<dbReference type="EMBL" id="CP102381">
    <property type="protein sequence ID" value="WEJ62810.1"/>
    <property type="molecule type" value="Genomic_DNA"/>
</dbReference>
<dbReference type="Gene3D" id="1.10.8.260">
    <property type="entry name" value="HI0933 insert domain-like"/>
    <property type="match status" value="1"/>
</dbReference>
<evidence type="ECO:0000313" key="6">
    <source>
        <dbReference type="EMBL" id="WEJ62810.1"/>
    </source>
</evidence>
<dbReference type="Pfam" id="PF03486">
    <property type="entry name" value="HI0933_like"/>
    <property type="match status" value="1"/>
</dbReference>
<dbReference type="InterPro" id="IPR004792">
    <property type="entry name" value="BaiN-like"/>
</dbReference>
<sequence>MSSDSISSNSVLHTLYDVIVIGAGASGLMCSATAGYQGKRVLVIDHAPKAAAKIRISGGGKCNFTNLDVSSNNFICQNPHFVKSALSRYPSSAFIELVERHGLDYEQRDLGKLFCAERASDLIQILRTECDWAGVEVTVKCTVEQVDYNNQQYQLQTTQGDLTASKLVIATGALSFPKLKASGYGYQIAKQFGLNIIPTSPGLVPLVFDGKWQERIASLSGLALDVKVSCETHSFEEAILFTHNGLSGPGILQVSNYWQVGKPIQIDLLPGLVVVEELQRLKKSGDSLVKWLNQFWPKRFTQTWLEVFPMENQLSNITDEVLLDYADKIQNWVLHPSDTAGYDKAEVTLGGVDTNEVSSKTFEAKKQPGLYFIGEVLDVTGHLGGYNFQWAWASGVACGLAV</sequence>
<dbReference type="InterPro" id="IPR036188">
    <property type="entry name" value="FAD/NAD-bd_sf"/>
</dbReference>
<dbReference type="Gene3D" id="3.50.50.60">
    <property type="entry name" value="FAD/NAD(P)-binding domain"/>
    <property type="match status" value="1"/>
</dbReference>
<dbReference type="InterPro" id="IPR057661">
    <property type="entry name" value="RsdA/BaiN/AoA(So)_Rossmann"/>
</dbReference>
<protein>
    <submittedName>
        <fullName evidence="6">NAD(P)/FAD-dependent oxidoreductase</fullName>
    </submittedName>
</protein>
<dbReference type="SUPFAM" id="SSF51905">
    <property type="entry name" value="FAD/NAD(P)-binding domain"/>
    <property type="match status" value="1"/>
</dbReference>
<dbReference type="SUPFAM" id="SSF160996">
    <property type="entry name" value="HI0933 insert domain-like"/>
    <property type="match status" value="1"/>
</dbReference>
<keyword evidence="2" id="KW-0285">Flavoprotein</keyword>
<comment type="cofactor">
    <cofactor evidence="1">
        <name>FAD</name>
        <dbReference type="ChEBI" id="CHEBI:57692"/>
    </cofactor>
</comment>
<organism evidence="6 7">
    <name type="scientific">Thiomicrorhabdus lithotrophica</name>
    <dbReference type="NCBI Taxonomy" id="2949997"/>
    <lineage>
        <taxon>Bacteria</taxon>
        <taxon>Pseudomonadati</taxon>
        <taxon>Pseudomonadota</taxon>
        <taxon>Gammaproteobacteria</taxon>
        <taxon>Thiotrichales</taxon>
        <taxon>Piscirickettsiaceae</taxon>
        <taxon>Thiomicrorhabdus</taxon>
    </lineage>
</organism>